<name>A0A8S5U6C0_9CAUD</name>
<sequence>MLAGNPHTLERINKRRIVKNGKELNAVFVDILSSTDETIRDLTRQAAITLYTKCAVGTPVKTTRARWGWMLTEVPTNAVPNEAKFKDADKNESLESLKQNARAHEDEIISAVASQPAATIYYVTNNVQYIMRLEAGHSKAQAPRGWIATSLVETRKELQNTIKARFK</sequence>
<dbReference type="EMBL" id="BK016018">
    <property type="protein sequence ID" value="DAF89965.1"/>
    <property type="molecule type" value="Genomic_DNA"/>
</dbReference>
<reference evidence="2" key="1">
    <citation type="journal article" date="2021" name="Proc. Natl. Acad. Sci. U.S.A.">
        <title>A Catalog of Tens of Thousands of Viruses from Human Metagenomes Reveals Hidden Associations with Chronic Diseases.</title>
        <authorList>
            <person name="Tisza M.J."/>
            <person name="Buck C.B."/>
        </authorList>
    </citation>
    <scope>NUCLEOTIDE SEQUENCE</scope>
    <source>
        <strain evidence="2">CtwHj1</strain>
    </source>
</reference>
<proteinExistence type="predicted"/>
<accession>A0A8S5U6C0</accession>
<organism evidence="2">
    <name type="scientific">Siphoviridae sp. ctwHj1</name>
    <dbReference type="NCBI Taxonomy" id="2825727"/>
    <lineage>
        <taxon>Viruses</taxon>
        <taxon>Duplodnaviria</taxon>
        <taxon>Heunggongvirae</taxon>
        <taxon>Uroviricota</taxon>
        <taxon>Caudoviricetes</taxon>
    </lineage>
</organism>
<feature type="coiled-coil region" evidence="1">
    <location>
        <begin position="87"/>
        <end position="114"/>
    </location>
</feature>
<keyword evidence="1" id="KW-0175">Coiled coil</keyword>
<protein>
    <submittedName>
        <fullName evidence="2">Uncharacterized protein</fullName>
    </submittedName>
</protein>
<evidence type="ECO:0000256" key="1">
    <source>
        <dbReference type="SAM" id="Coils"/>
    </source>
</evidence>
<evidence type="ECO:0000313" key="2">
    <source>
        <dbReference type="EMBL" id="DAF89965.1"/>
    </source>
</evidence>